<dbReference type="AlphaFoldDB" id="A0A9P4MPE6"/>
<keyword evidence="2" id="KW-1185">Reference proteome</keyword>
<accession>A0A9P4MPE6</accession>
<evidence type="ECO:0008006" key="3">
    <source>
        <dbReference type="Google" id="ProtNLM"/>
    </source>
</evidence>
<sequence length="110" mass="12594">LLVFFYIDNIVILAKPGHLPPLQGFEQKLLQRYKMRSLGNLGTFCRIQIKRDRESGEIWLSQVALVDKILPKYPSPKPFNRSTTPLLVKELLLHPMNQGIKPISTVSLNL</sequence>
<protein>
    <recommendedName>
        <fullName evidence="3">Reverse transcriptase Ty1/copia-type domain-containing protein</fullName>
    </recommendedName>
</protein>
<reference evidence="1" key="1">
    <citation type="journal article" date="2020" name="Stud. Mycol.">
        <title>101 Dothideomycetes genomes: a test case for predicting lifestyles and emergence of pathogens.</title>
        <authorList>
            <person name="Haridas S."/>
            <person name="Albert R."/>
            <person name="Binder M."/>
            <person name="Bloem J."/>
            <person name="Labutti K."/>
            <person name="Salamov A."/>
            <person name="Andreopoulos B."/>
            <person name="Baker S."/>
            <person name="Barry K."/>
            <person name="Bills G."/>
            <person name="Bluhm B."/>
            <person name="Cannon C."/>
            <person name="Castanera R."/>
            <person name="Culley D."/>
            <person name="Daum C."/>
            <person name="Ezra D."/>
            <person name="Gonzalez J."/>
            <person name="Henrissat B."/>
            <person name="Kuo A."/>
            <person name="Liang C."/>
            <person name="Lipzen A."/>
            <person name="Lutzoni F."/>
            <person name="Magnuson J."/>
            <person name="Mondo S."/>
            <person name="Nolan M."/>
            <person name="Ohm R."/>
            <person name="Pangilinan J."/>
            <person name="Park H.-J."/>
            <person name="Ramirez L."/>
            <person name="Alfaro M."/>
            <person name="Sun H."/>
            <person name="Tritt A."/>
            <person name="Yoshinaga Y."/>
            <person name="Zwiers L.-H."/>
            <person name="Turgeon B."/>
            <person name="Goodwin S."/>
            <person name="Spatafora J."/>
            <person name="Crous P."/>
            <person name="Grigoriev I."/>
        </authorList>
    </citation>
    <scope>NUCLEOTIDE SEQUENCE</scope>
    <source>
        <strain evidence="1">ATCC 74209</strain>
    </source>
</reference>
<evidence type="ECO:0000313" key="2">
    <source>
        <dbReference type="Proteomes" id="UP000799536"/>
    </source>
</evidence>
<comment type="caution">
    <text evidence="1">The sequence shown here is derived from an EMBL/GenBank/DDBJ whole genome shotgun (WGS) entry which is preliminary data.</text>
</comment>
<name>A0A9P4MPE6_9PLEO</name>
<organism evidence="1 2">
    <name type="scientific">Delitschia confertaspora ATCC 74209</name>
    <dbReference type="NCBI Taxonomy" id="1513339"/>
    <lineage>
        <taxon>Eukaryota</taxon>
        <taxon>Fungi</taxon>
        <taxon>Dikarya</taxon>
        <taxon>Ascomycota</taxon>
        <taxon>Pezizomycotina</taxon>
        <taxon>Dothideomycetes</taxon>
        <taxon>Pleosporomycetidae</taxon>
        <taxon>Pleosporales</taxon>
        <taxon>Delitschiaceae</taxon>
        <taxon>Delitschia</taxon>
    </lineage>
</organism>
<dbReference type="Proteomes" id="UP000799536">
    <property type="component" value="Unassembled WGS sequence"/>
</dbReference>
<dbReference type="OrthoDB" id="3943081at2759"/>
<proteinExistence type="predicted"/>
<dbReference type="EMBL" id="ML994191">
    <property type="protein sequence ID" value="KAF2197872.1"/>
    <property type="molecule type" value="Genomic_DNA"/>
</dbReference>
<evidence type="ECO:0000313" key="1">
    <source>
        <dbReference type="EMBL" id="KAF2197872.1"/>
    </source>
</evidence>
<feature type="non-terminal residue" evidence="1">
    <location>
        <position position="1"/>
    </location>
</feature>
<gene>
    <name evidence="1" type="ORF">GQ43DRAFT_494835</name>
</gene>